<feature type="domain" description="Histone deacetylase" evidence="1">
    <location>
        <begin position="24"/>
        <end position="306"/>
    </location>
</feature>
<evidence type="ECO:0000313" key="2">
    <source>
        <dbReference type="EMBL" id="MDK6029462.1"/>
    </source>
</evidence>
<dbReference type="AlphaFoldDB" id="A0ABD4Z966"/>
<dbReference type="SUPFAM" id="SSF52768">
    <property type="entry name" value="Arginase/deacetylase"/>
    <property type="match status" value="1"/>
</dbReference>
<dbReference type="InterPro" id="IPR000286">
    <property type="entry name" value="HDACs"/>
</dbReference>
<sequence>MSKSEIIILFDKDFYLHKPPYGYHPENPSRLDIVLRGLREHGLLDKVVFVEGIEFSDVLKSVLMVHEKSYVDMVIDFCNSGGGYIDPDTYIVRESCVVAQKAVAASIKAVENALEVREKLFFALVRPPGHHAGFSGKAFEAPTQGFCIFNNIAIAVNHIMEKYRISPVVIVDIDVHHGNGTQEIFWNNPNVIHIDIHEHGIYPGTGHINDVGGSNAKGTKINIPLQPFSNDDDYLYVLNKIIHPIISHYKPRLVAISAGFDAYRDDGLANMMLTERFYSIFGAYLRSLSKLGISIAAILEGGYTHGLLHGLPSMLKGFIEYNKDYLEKILSSATPRNNTVKVVDELIKILRSYYTL</sequence>
<dbReference type="PRINTS" id="PR01270">
    <property type="entry name" value="HDASUPER"/>
</dbReference>
<dbReference type="InterPro" id="IPR023696">
    <property type="entry name" value="Ureohydrolase_dom_sf"/>
</dbReference>
<accession>A0ABD4Z966</accession>
<comment type="caution">
    <text evidence="2">The sequence shown here is derived from an EMBL/GenBank/DDBJ whole genome shotgun (WGS) entry which is preliminary data.</text>
</comment>
<dbReference type="RefSeq" id="WP_285274449.1">
    <property type="nucleotide sequence ID" value="NZ_JASNVW010000009.1"/>
</dbReference>
<dbReference type="Gene3D" id="3.40.800.20">
    <property type="entry name" value="Histone deacetylase domain"/>
    <property type="match status" value="1"/>
</dbReference>
<name>A0ABD4Z966_9CREN</name>
<protein>
    <submittedName>
        <fullName evidence="2">Histone deacetylase</fullName>
    </submittedName>
</protein>
<keyword evidence="3" id="KW-1185">Reference proteome</keyword>
<gene>
    <name evidence="2" type="ORF">QPL79_08805</name>
</gene>
<dbReference type="PANTHER" id="PTHR10625">
    <property type="entry name" value="HISTONE DEACETYLASE HDAC1-RELATED"/>
    <property type="match status" value="1"/>
</dbReference>
<dbReference type="CDD" id="cd09992">
    <property type="entry name" value="HDAC_classII"/>
    <property type="match status" value="1"/>
</dbReference>
<dbReference type="PANTHER" id="PTHR10625:SF10">
    <property type="entry name" value="HISTONE DEACETYLASE HDAC1"/>
    <property type="match status" value="1"/>
</dbReference>
<dbReference type="Pfam" id="PF00850">
    <property type="entry name" value="Hist_deacetyl"/>
    <property type="match status" value="1"/>
</dbReference>
<reference evidence="2 3" key="1">
    <citation type="submission" date="2023-05" db="EMBL/GenBank/DDBJ databases">
        <title>A new hyperthermophilic archaea 'Ignisphaera cupida' sp. nov. and description of the family 'Ignisphaeraceae' fam. nov.</title>
        <authorList>
            <person name="Podosokorskaya O.A."/>
            <person name="Elcheninov A.G."/>
            <person name="Klukina A."/>
            <person name="Merkel A.Y."/>
        </authorList>
    </citation>
    <scope>NUCLEOTIDE SEQUENCE [LARGE SCALE GENOMIC DNA]</scope>
    <source>
        <strain evidence="2 3">4213-co</strain>
    </source>
</reference>
<dbReference type="EMBL" id="JASNVW010000009">
    <property type="protein sequence ID" value="MDK6029462.1"/>
    <property type="molecule type" value="Genomic_DNA"/>
</dbReference>
<organism evidence="2 3">
    <name type="scientific">Ignisphaera cupida</name>
    <dbReference type="NCBI Taxonomy" id="3050454"/>
    <lineage>
        <taxon>Archaea</taxon>
        <taxon>Thermoproteota</taxon>
        <taxon>Thermoprotei</taxon>
        <taxon>Desulfurococcales</taxon>
        <taxon>Desulfurococcaceae</taxon>
        <taxon>Ignisphaera</taxon>
    </lineage>
</organism>
<dbReference type="InterPro" id="IPR037138">
    <property type="entry name" value="His_deacetylse_dom_sf"/>
</dbReference>
<proteinExistence type="predicted"/>
<dbReference type="Proteomes" id="UP001529235">
    <property type="component" value="Unassembled WGS sequence"/>
</dbReference>
<evidence type="ECO:0000259" key="1">
    <source>
        <dbReference type="Pfam" id="PF00850"/>
    </source>
</evidence>
<evidence type="ECO:0000313" key="3">
    <source>
        <dbReference type="Proteomes" id="UP001529235"/>
    </source>
</evidence>
<dbReference type="InterPro" id="IPR023801">
    <property type="entry name" value="His_deacetylse_dom"/>
</dbReference>